<dbReference type="GO" id="GO:0005576">
    <property type="term" value="C:extracellular region"/>
    <property type="evidence" value="ECO:0007669"/>
    <property type="project" value="TreeGrafter"/>
</dbReference>
<evidence type="ECO:0000259" key="1">
    <source>
        <dbReference type="Pfam" id="PF02470"/>
    </source>
</evidence>
<accession>D3QB64</accession>
<sequence length="369" mass="39529">MRRFMRNPVTVLFVVVVLAATAFFTWQALSNNGRHVTAEFTRAVGVYEGSDVRVLGVKVGEITSVQPKGKIVKVGLRIDEDYPIPDDAKAIVIPPSIVADRYVQLAPAYTGGARLEGGTTLGPDRTVVPLELDEVYESLDEFAGALGEDESLGEAIATAKKNLKGNGKDLGETLDNLGEVSEVLNEHSDDIWGTVDNLAEFTKMLAESDAEVEVFNEQLAEVSTQLSDERGTLSKALRELSVALADIGRFVDKNADKLTKSVEKLSDLSGVFARQQESLINILDYAPVALTNLDLAYNSRSGTMDTRDDLLGPYDPAGFLCANIATAVALEDVPAACFDLADSLAEGGAEMPKELKSLVGKGESILGDT</sequence>
<dbReference type="PANTHER" id="PTHR33371:SF4">
    <property type="entry name" value="INTERMEMBRANE PHOSPHOLIPID TRANSPORT SYSTEM BINDING PROTEIN MLAD"/>
    <property type="match status" value="1"/>
</dbReference>
<dbReference type="eggNOG" id="COG1463">
    <property type="taxonomic scope" value="Bacteria"/>
</dbReference>
<dbReference type="OrthoDB" id="4516955at2"/>
<dbReference type="InterPro" id="IPR005693">
    <property type="entry name" value="Mce"/>
</dbReference>
<dbReference type="KEGG" id="sna:Snas_1171"/>
<evidence type="ECO:0000313" key="3">
    <source>
        <dbReference type="EMBL" id="ADD40881.1"/>
    </source>
</evidence>
<dbReference type="Proteomes" id="UP000000844">
    <property type="component" value="Chromosome"/>
</dbReference>
<evidence type="ECO:0000313" key="4">
    <source>
        <dbReference type="Proteomes" id="UP000000844"/>
    </source>
</evidence>
<feature type="domain" description="Mammalian cell entry C-terminal" evidence="2">
    <location>
        <begin position="113"/>
        <end position="286"/>
    </location>
</feature>
<dbReference type="InterPro" id="IPR024516">
    <property type="entry name" value="Mce_C"/>
</dbReference>
<dbReference type="NCBIfam" id="TIGR00996">
    <property type="entry name" value="Mtu_fam_mce"/>
    <property type="match status" value="1"/>
</dbReference>
<gene>
    <name evidence="3" type="ordered locus">Snas_1171</name>
</gene>
<reference evidence="3 4" key="1">
    <citation type="journal article" date="2009" name="Stand. Genomic Sci.">
        <title>Complete genome sequence of Stackebrandtia nassauensis type strain (LLR-40K-21).</title>
        <authorList>
            <person name="Munk C."/>
            <person name="Lapidus A."/>
            <person name="Copeland A."/>
            <person name="Jando M."/>
            <person name="Mayilraj S."/>
            <person name="Glavina Del Rio T."/>
            <person name="Nolan M."/>
            <person name="Chen F."/>
            <person name="Lucas S."/>
            <person name="Tice H."/>
            <person name="Cheng J.F."/>
            <person name="Han C."/>
            <person name="Detter J.C."/>
            <person name="Bruce D."/>
            <person name="Goodwin L."/>
            <person name="Chain P."/>
            <person name="Pitluck S."/>
            <person name="Goker M."/>
            <person name="Ovchinikova G."/>
            <person name="Pati A."/>
            <person name="Ivanova N."/>
            <person name="Mavromatis K."/>
            <person name="Chen A."/>
            <person name="Palaniappan K."/>
            <person name="Land M."/>
            <person name="Hauser L."/>
            <person name="Chang Y.J."/>
            <person name="Jeffries C.D."/>
            <person name="Bristow J."/>
            <person name="Eisen J.A."/>
            <person name="Markowitz V."/>
            <person name="Hugenholtz P."/>
            <person name="Kyrpides N.C."/>
            <person name="Klenk H.P."/>
        </authorList>
    </citation>
    <scope>NUCLEOTIDE SEQUENCE [LARGE SCALE GENOMIC DNA]</scope>
    <source>
        <strain evidence="4">DSM 44728 / CIP 108903 / NRRL B-16338 / NBRC 102104 / LLR-40K-21</strain>
    </source>
</reference>
<dbReference type="RefSeq" id="WP_013016452.1">
    <property type="nucleotide sequence ID" value="NC_013947.1"/>
</dbReference>
<keyword evidence="4" id="KW-1185">Reference proteome</keyword>
<dbReference type="PANTHER" id="PTHR33371">
    <property type="entry name" value="INTERMEMBRANE PHOSPHOLIPID TRANSPORT SYSTEM BINDING PROTEIN MLAD-RELATED"/>
    <property type="match status" value="1"/>
</dbReference>
<dbReference type="InterPro" id="IPR003399">
    <property type="entry name" value="Mce/MlaD"/>
</dbReference>
<evidence type="ECO:0000259" key="2">
    <source>
        <dbReference type="Pfam" id="PF11887"/>
    </source>
</evidence>
<organism evidence="3 4">
    <name type="scientific">Stackebrandtia nassauensis (strain DSM 44728 / CIP 108903 / NRRL B-16338 / NBRC 102104 / LLR-40K-21)</name>
    <dbReference type="NCBI Taxonomy" id="446470"/>
    <lineage>
        <taxon>Bacteria</taxon>
        <taxon>Bacillati</taxon>
        <taxon>Actinomycetota</taxon>
        <taxon>Actinomycetes</taxon>
        <taxon>Glycomycetales</taxon>
        <taxon>Glycomycetaceae</taxon>
        <taxon>Stackebrandtia</taxon>
    </lineage>
</organism>
<dbReference type="InterPro" id="IPR052336">
    <property type="entry name" value="MlaD_Phospholipid_Transporter"/>
</dbReference>
<dbReference type="Pfam" id="PF11887">
    <property type="entry name" value="Mce4_CUP1"/>
    <property type="match status" value="1"/>
</dbReference>
<dbReference type="AlphaFoldDB" id="D3QB64"/>
<dbReference type="HOGENOM" id="CLU_044068_0_1_11"/>
<feature type="domain" description="Mce/MlaD" evidence="1">
    <location>
        <begin position="33"/>
        <end position="107"/>
    </location>
</feature>
<dbReference type="EMBL" id="CP001778">
    <property type="protein sequence ID" value="ADD40881.1"/>
    <property type="molecule type" value="Genomic_DNA"/>
</dbReference>
<name>D3QB64_STANL</name>
<dbReference type="Pfam" id="PF02470">
    <property type="entry name" value="MlaD"/>
    <property type="match status" value="1"/>
</dbReference>
<protein>
    <submittedName>
        <fullName evidence="3">Virulence factor Mce family protein</fullName>
    </submittedName>
</protein>
<dbReference type="STRING" id="446470.Snas_1171"/>
<proteinExistence type="predicted"/>